<dbReference type="AlphaFoldDB" id="A0A9X0DA55"/>
<feature type="compositionally biased region" description="Pro residues" evidence="1">
    <location>
        <begin position="94"/>
        <end position="111"/>
    </location>
</feature>
<organism evidence="2 3">
    <name type="scientific">Desmophyllum pertusum</name>
    <dbReference type="NCBI Taxonomy" id="174260"/>
    <lineage>
        <taxon>Eukaryota</taxon>
        <taxon>Metazoa</taxon>
        <taxon>Cnidaria</taxon>
        <taxon>Anthozoa</taxon>
        <taxon>Hexacorallia</taxon>
        <taxon>Scleractinia</taxon>
        <taxon>Caryophylliina</taxon>
        <taxon>Caryophylliidae</taxon>
        <taxon>Desmophyllum</taxon>
    </lineage>
</organism>
<evidence type="ECO:0000313" key="2">
    <source>
        <dbReference type="EMBL" id="KAJ7392186.1"/>
    </source>
</evidence>
<dbReference type="EMBL" id="MU825402">
    <property type="protein sequence ID" value="KAJ7392186.1"/>
    <property type="molecule type" value="Genomic_DNA"/>
</dbReference>
<reference evidence="2" key="1">
    <citation type="submission" date="2023-01" db="EMBL/GenBank/DDBJ databases">
        <title>Genome assembly of the deep-sea coral Lophelia pertusa.</title>
        <authorList>
            <person name="Herrera S."/>
            <person name="Cordes E."/>
        </authorList>
    </citation>
    <scope>NUCLEOTIDE SEQUENCE</scope>
    <source>
        <strain evidence="2">USNM1676648</strain>
        <tissue evidence="2">Polyp</tissue>
    </source>
</reference>
<dbReference type="Proteomes" id="UP001163046">
    <property type="component" value="Unassembled WGS sequence"/>
</dbReference>
<feature type="region of interest" description="Disordered" evidence="1">
    <location>
        <begin position="70"/>
        <end position="112"/>
    </location>
</feature>
<proteinExistence type="predicted"/>
<name>A0A9X0DA55_9CNID</name>
<gene>
    <name evidence="2" type="ORF">OS493_013558</name>
</gene>
<protein>
    <submittedName>
        <fullName evidence="2">Uncharacterized protein</fullName>
    </submittedName>
</protein>
<keyword evidence="3" id="KW-1185">Reference proteome</keyword>
<accession>A0A9X0DA55</accession>
<sequence>MVRTTHNSMASQLNESSSAPLTPSTETPPVSQLGAASSITVSQEALAQAFSLALGQTLPHILTALQGNASAIPAPTTGGGSQLPADVSSASQTPPAPPAPPSTAGSVPPPMSLAAVQSPAIAVTHSVTEQASAAALSLRLASPKQPPGRTL</sequence>
<evidence type="ECO:0000256" key="1">
    <source>
        <dbReference type="SAM" id="MobiDB-lite"/>
    </source>
</evidence>
<feature type="region of interest" description="Disordered" evidence="1">
    <location>
        <begin position="1"/>
        <end position="32"/>
    </location>
</feature>
<comment type="caution">
    <text evidence="2">The sequence shown here is derived from an EMBL/GenBank/DDBJ whole genome shotgun (WGS) entry which is preliminary data.</text>
</comment>
<evidence type="ECO:0000313" key="3">
    <source>
        <dbReference type="Proteomes" id="UP001163046"/>
    </source>
</evidence>